<sequence>MALIVALRALVLARHLEVLVAVEIVEQGDEPLDLVFDGEARERSAVARRAV</sequence>
<dbReference type="EMBL" id="JBHUER010000001">
    <property type="protein sequence ID" value="MFD1701702.1"/>
    <property type="molecule type" value="Genomic_DNA"/>
</dbReference>
<name>A0ABW4K0T3_9HYPH</name>
<keyword evidence="2" id="KW-1185">Reference proteome</keyword>
<organism evidence="1 2">
    <name type="scientific">Methylopila henanensis</name>
    <dbReference type="NCBI Taxonomy" id="873516"/>
    <lineage>
        <taxon>Bacteria</taxon>
        <taxon>Pseudomonadati</taxon>
        <taxon>Pseudomonadota</taxon>
        <taxon>Alphaproteobacteria</taxon>
        <taxon>Hyphomicrobiales</taxon>
        <taxon>Methylopilaceae</taxon>
        <taxon>Methylopila</taxon>
    </lineage>
</organism>
<accession>A0ABW4K0T3</accession>
<dbReference type="Proteomes" id="UP001597308">
    <property type="component" value="Unassembled WGS sequence"/>
</dbReference>
<evidence type="ECO:0000313" key="1">
    <source>
        <dbReference type="EMBL" id="MFD1701702.1"/>
    </source>
</evidence>
<protein>
    <submittedName>
        <fullName evidence="1">Uncharacterized protein</fullName>
    </submittedName>
</protein>
<comment type="caution">
    <text evidence="1">The sequence shown here is derived from an EMBL/GenBank/DDBJ whole genome shotgun (WGS) entry which is preliminary data.</text>
</comment>
<gene>
    <name evidence="1" type="ORF">ACFSCV_01670</name>
</gene>
<reference evidence="2" key="1">
    <citation type="journal article" date="2019" name="Int. J. Syst. Evol. Microbiol.">
        <title>The Global Catalogue of Microorganisms (GCM) 10K type strain sequencing project: providing services to taxonomists for standard genome sequencing and annotation.</title>
        <authorList>
            <consortium name="The Broad Institute Genomics Platform"/>
            <consortium name="The Broad Institute Genome Sequencing Center for Infectious Disease"/>
            <person name="Wu L."/>
            <person name="Ma J."/>
        </authorList>
    </citation>
    <scope>NUCLEOTIDE SEQUENCE [LARGE SCALE GENOMIC DNA]</scope>
    <source>
        <strain evidence="2">KCTC 23707</strain>
    </source>
</reference>
<evidence type="ECO:0000313" key="2">
    <source>
        <dbReference type="Proteomes" id="UP001597308"/>
    </source>
</evidence>
<proteinExistence type="predicted"/>
<dbReference type="RefSeq" id="WP_378796366.1">
    <property type="nucleotide sequence ID" value="NZ_JBHUER010000001.1"/>
</dbReference>